<organism evidence="2 3">
    <name type="scientific">Mauremys mutica</name>
    <name type="common">yellowpond turtle</name>
    <dbReference type="NCBI Taxonomy" id="74926"/>
    <lineage>
        <taxon>Eukaryota</taxon>
        <taxon>Metazoa</taxon>
        <taxon>Chordata</taxon>
        <taxon>Craniata</taxon>
        <taxon>Vertebrata</taxon>
        <taxon>Euteleostomi</taxon>
        <taxon>Archelosauria</taxon>
        <taxon>Testudinata</taxon>
        <taxon>Testudines</taxon>
        <taxon>Cryptodira</taxon>
        <taxon>Durocryptodira</taxon>
        <taxon>Testudinoidea</taxon>
        <taxon>Geoemydidae</taxon>
        <taxon>Geoemydinae</taxon>
        <taxon>Mauremys</taxon>
    </lineage>
</organism>
<dbReference type="AlphaFoldDB" id="A0A9D3X9U5"/>
<sequence>MKVHFPKQLCNRSEELKTLMDDVEEQWQFFKEAHVDVATTAVGVRRPKKEEWVQSNTWSLVEERKELKKRDSSKTTVLQQEYVDKDKEVKRCSDDMVKRPERDTNQPEKYGEKSQAWRDRYEESRAKLIPW</sequence>
<accession>A0A9D3X9U5</accession>
<evidence type="ECO:0000256" key="1">
    <source>
        <dbReference type="SAM" id="MobiDB-lite"/>
    </source>
</evidence>
<keyword evidence="3" id="KW-1185">Reference proteome</keyword>
<gene>
    <name evidence="2" type="ORF">KIL84_022102</name>
</gene>
<reference evidence="2" key="1">
    <citation type="submission" date="2021-09" db="EMBL/GenBank/DDBJ databases">
        <title>The genome of Mauremys mutica provides insights into the evolution of semi-aquatic lifestyle.</title>
        <authorList>
            <person name="Gong S."/>
            <person name="Gao Y."/>
        </authorList>
    </citation>
    <scope>NUCLEOTIDE SEQUENCE</scope>
    <source>
        <strain evidence="2">MM-2020</strain>
        <tissue evidence="2">Muscle</tissue>
    </source>
</reference>
<protein>
    <submittedName>
        <fullName evidence="2">Uncharacterized protein</fullName>
    </submittedName>
</protein>
<name>A0A9D3X9U5_9SAUR</name>
<evidence type="ECO:0000313" key="3">
    <source>
        <dbReference type="Proteomes" id="UP000827986"/>
    </source>
</evidence>
<dbReference type="EMBL" id="JAHDVG010000476">
    <property type="protein sequence ID" value="KAH1175577.1"/>
    <property type="molecule type" value="Genomic_DNA"/>
</dbReference>
<feature type="region of interest" description="Disordered" evidence="1">
    <location>
        <begin position="93"/>
        <end position="116"/>
    </location>
</feature>
<dbReference type="Proteomes" id="UP000827986">
    <property type="component" value="Unassembled WGS sequence"/>
</dbReference>
<proteinExistence type="predicted"/>
<comment type="caution">
    <text evidence="2">The sequence shown here is derived from an EMBL/GenBank/DDBJ whole genome shotgun (WGS) entry which is preliminary data.</text>
</comment>
<evidence type="ECO:0000313" key="2">
    <source>
        <dbReference type="EMBL" id="KAH1175577.1"/>
    </source>
</evidence>